<dbReference type="EC" id="1.2.4.1" evidence="1"/>
<evidence type="ECO:0000256" key="1">
    <source>
        <dbReference type="ARBA" id="ARBA00012281"/>
    </source>
</evidence>
<evidence type="ECO:0000256" key="2">
    <source>
        <dbReference type="ARBA" id="ARBA00023052"/>
    </source>
</evidence>
<keyword evidence="2" id="KW-0786">Thiamine pyrophosphate</keyword>
<comment type="caution">
    <text evidence="5">The sequence shown here is derived from an EMBL/GenBank/DDBJ whole genome shotgun (WGS) entry which is preliminary data.</text>
</comment>
<accession>A0AAV0QPS5</accession>
<protein>
    <recommendedName>
        <fullName evidence="1">pyruvate dehydrogenase (acetyl-transferring)</fullName>
        <ecNumber evidence="1">1.2.4.1</ecNumber>
    </recommendedName>
</protein>
<keyword evidence="6" id="KW-1185">Reference proteome</keyword>
<organism evidence="5 6">
    <name type="scientific">Linum tenue</name>
    <dbReference type="NCBI Taxonomy" id="586396"/>
    <lineage>
        <taxon>Eukaryota</taxon>
        <taxon>Viridiplantae</taxon>
        <taxon>Streptophyta</taxon>
        <taxon>Embryophyta</taxon>
        <taxon>Tracheophyta</taxon>
        <taxon>Spermatophyta</taxon>
        <taxon>Magnoliopsida</taxon>
        <taxon>eudicotyledons</taxon>
        <taxon>Gunneridae</taxon>
        <taxon>Pentapetalae</taxon>
        <taxon>rosids</taxon>
        <taxon>fabids</taxon>
        <taxon>Malpighiales</taxon>
        <taxon>Linaceae</taxon>
        <taxon>Linum</taxon>
    </lineage>
</organism>
<name>A0AAV0QPS5_9ROSI</name>
<proteinExistence type="predicted"/>
<dbReference type="EMBL" id="CAMGYJ010000010">
    <property type="protein sequence ID" value="CAI0547144.1"/>
    <property type="molecule type" value="Genomic_DNA"/>
</dbReference>
<evidence type="ECO:0000256" key="3">
    <source>
        <dbReference type="ARBA" id="ARBA00023317"/>
    </source>
</evidence>
<dbReference type="AlphaFoldDB" id="A0AAV0QPS5"/>
<dbReference type="PANTHER" id="PTHR43257:SF2">
    <property type="entry name" value="PYRUVATE DEHYDROGENASE E1 COMPONENT SUBUNIT BETA"/>
    <property type="match status" value="1"/>
</dbReference>
<feature type="compositionally biased region" description="Low complexity" evidence="4">
    <location>
        <begin position="66"/>
        <end position="79"/>
    </location>
</feature>
<dbReference type="Proteomes" id="UP001154282">
    <property type="component" value="Unassembled WGS sequence"/>
</dbReference>
<evidence type="ECO:0000313" key="5">
    <source>
        <dbReference type="EMBL" id="CAI0547144.1"/>
    </source>
</evidence>
<evidence type="ECO:0000256" key="4">
    <source>
        <dbReference type="SAM" id="MobiDB-lite"/>
    </source>
</evidence>
<gene>
    <name evidence="5" type="ORF">LITE_LOCUS44251</name>
</gene>
<keyword evidence="3" id="KW-0670">Pyruvate</keyword>
<dbReference type="Gene3D" id="3.40.50.970">
    <property type="match status" value="2"/>
</dbReference>
<evidence type="ECO:0000313" key="6">
    <source>
        <dbReference type="Proteomes" id="UP001154282"/>
    </source>
</evidence>
<dbReference type="PANTHER" id="PTHR43257">
    <property type="entry name" value="PYRUVATE DEHYDROGENASE E1 COMPONENT BETA SUBUNIT"/>
    <property type="match status" value="1"/>
</dbReference>
<feature type="region of interest" description="Disordered" evidence="4">
    <location>
        <begin position="59"/>
        <end position="81"/>
    </location>
</feature>
<sequence>MTCQLPNSLLPTRSEAVCFWLQQVVDMNGRKPPLHRCRRHPTRRRRIVSMRAEVKEITRRSGRARSLAAPPSTFSSTSSKPVAGEIPGMAAVSRDWELLQQLTPQIPSTPRSSVFFPLAEILLSSVHWILRHLLALVNKSDSFLSLSCIFPLIFSSGKERKFCMNFCFLSRYEKGQEKKWIGIIGVVSWVKMWVTMEGLMQAAMRCENPVILFEHVLLYHLKERIPDEEYICDLEEAEMGVPTPYAGSLEEYTTAQPAQIATAVEQLCWLGANAAAASYASKLGSAKEMDRDNRVCIMGEDVGHYGGPHKVAKGLESY</sequence>
<reference evidence="5" key="1">
    <citation type="submission" date="2022-08" db="EMBL/GenBank/DDBJ databases">
        <authorList>
            <person name="Gutierrez-Valencia J."/>
        </authorList>
    </citation>
    <scope>NUCLEOTIDE SEQUENCE</scope>
</reference>
<dbReference type="GO" id="GO:0004739">
    <property type="term" value="F:pyruvate dehydrogenase (acetyl-transferring) activity"/>
    <property type="evidence" value="ECO:0007669"/>
    <property type="project" value="UniProtKB-EC"/>
</dbReference>